<keyword evidence="2" id="KW-1185">Reference proteome</keyword>
<reference evidence="1" key="1">
    <citation type="submission" date="2021-06" db="EMBL/GenBank/DDBJ databases">
        <authorList>
            <person name="Kallberg Y."/>
            <person name="Tangrot J."/>
            <person name="Rosling A."/>
        </authorList>
    </citation>
    <scope>NUCLEOTIDE SEQUENCE</scope>
    <source>
        <strain evidence="1">MA461A</strain>
    </source>
</reference>
<sequence length="402" mass="46353">VCSLYDMGVIKTKKEEKLSLKQIKNNLSELKSKLSSSPSLLHKELYNNLKKVSYHDLKWNDYLANKIISDDSDAVKKLTQNYDIFMEPKRQMLPSTLPFIQGMCERFVSRFTEPQEYYPPILMHDKTWKESNDILSGLAEEVLKVLGESWKNPAFSPELRSSQNEGTYVTHVIAPSIRAVLKDLPFGKSSYISMAEKKSVASSERKGEGHLGKKPDMMFILNREEVSYELVYAEFSRLVCTDQKNKKDDIKLWRETNDGMDWVRNKCKPAKDEADVHRYYHLKSVEIPVQPTNEVVVAEFIHTLLILRVDKDQFQDLSSDNYNISSDISCNTEITNEQDSLSVSHIISTNDLCKLKKEEALIQEISLEKNYTNENLSSDREKKPRFQDLSSNNNSLETNPKD</sequence>
<evidence type="ECO:0000313" key="2">
    <source>
        <dbReference type="Proteomes" id="UP000789920"/>
    </source>
</evidence>
<proteinExistence type="predicted"/>
<evidence type="ECO:0000313" key="1">
    <source>
        <dbReference type="EMBL" id="CAG8711213.1"/>
    </source>
</evidence>
<name>A0ACA9PHS4_9GLOM</name>
<protein>
    <submittedName>
        <fullName evidence="1">13609_t:CDS:1</fullName>
    </submittedName>
</protein>
<comment type="caution">
    <text evidence="1">The sequence shown here is derived from an EMBL/GenBank/DDBJ whole genome shotgun (WGS) entry which is preliminary data.</text>
</comment>
<feature type="non-terminal residue" evidence="1">
    <location>
        <position position="1"/>
    </location>
</feature>
<accession>A0ACA9PHS4</accession>
<dbReference type="EMBL" id="CAJVQC010020992">
    <property type="protein sequence ID" value="CAG8711213.1"/>
    <property type="molecule type" value="Genomic_DNA"/>
</dbReference>
<organism evidence="1 2">
    <name type="scientific">Racocetra persica</name>
    <dbReference type="NCBI Taxonomy" id="160502"/>
    <lineage>
        <taxon>Eukaryota</taxon>
        <taxon>Fungi</taxon>
        <taxon>Fungi incertae sedis</taxon>
        <taxon>Mucoromycota</taxon>
        <taxon>Glomeromycotina</taxon>
        <taxon>Glomeromycetes</taxon>
        <taxon>Diversisporales</taxon>
        <taxon>Gigasporaceae</taxon>
        <taxon>Racocetra</taxon>
    </lineage>
</organism>
<gene>
    <name evidence="1" type="ORF">RPERSI_LOCUS10553</name>
</gene>
<dbReference type="Proteomes" id="UP000789920">
    <property type="component" value="Unassembled WGS sequence"/>
</dbReference>